<organism evidence="1 2">
    <name type="scientific">Diphasiastrum complanatum</name>
    <name type="common">Issler's clubmoss</name>
    <name type="synonym">Lycopodium complanatum</name>
    <dbReference type="NCBI Taxonomy" id="34168"/>
    <lineage>
        <taxon>Eukaryota</taxon>
        <taxon>Viridiplantae</taxon>
        <taxon>Streptophyta</taxon>
        <taxon>Embryophyta</taxon>
        <taxon>Tracheophyta</taxon>
        <taxon>Lycopodiopsida</taxon>
        <taxon>Lycopodiales</taxon>
        <taxon>Lycopodiaceae</taxon>
        <taxon>Lycopodioideae</taxon>
        <taxon>Diphasiastrum</taxon>
    </lineage>
</organism>
<evidence type="ECO:0000313" key="2">
    <source>
        <dbReference type="Proteomes" id="UP001162992"/>
    </source>
</evidence>
<proteinExistence type="predicted"/>
<gene>
    <name evidence="1" type="ORF">O6H91_04G111000</name>
</gene>
<comment type="caution">
    <text evidence="1">The sequence shown here is derived from an EMBL/GenBank/DDBJ whole genome shotgun (WGS) entry which is preliminary data.</text>
</comment>
<dbReference type="Proteomes" id="UP001162992">
    <property type="component" value="Chromosome 4"/>
</dbReference>
<keyword evidence="2" id="KW-1185">Reference proteome</keyword>
<accession>A0ACC2E0U5</accession>
<dbReference type="EMBL" id="CM055095">
    <property type="protein sequence ID" value="KAJ7560018.1"/>
    <property type="molecule type" value="Genomic_DNA"/>
</dbReference>
<protein>
    <submittedName>
        <fullName evidence="1">Uncharacterized protein</fullName>
    </submittedName>
</protein>
<reference evidence="2" key="1">
    <citation type="journal article" date="2024" name="Proc. Natl. Acad. Sci. U.S.A.">
        <title>Extraordinary preservation of gene collinearity over three hundred million years revealed in homosporous lycophytes.</title>
        <authorList>
            <person name="Li C."/>
            <person name="Wickell D."/>
            <person name="Kuo L.Y."/>
            <person name="Chen X."/>
            <person name="Nie B."/>
            <person name="Liao X."/>
            <person name="Peng D."/>
            <person name="Ji J."/>
            <person name="Jenkins J."/>
            <person name="Williams M."/>
            <person name="Shu S."/>
            <person name="Plott C."/>
            <person name="Barry K."/>
            <person name="Rajasekar S."/>
            <person name="Grimwood J."/>
            <person name="Han X."/>
            <person name="Sun S."/>
            <person name="Hou Z."/>
            <person name="He W."/>
            <person name="Dai G."/>
            <person name="Sun C."/>
            <person name="Schmutz J."/>
            <person name="Leebens-Mack J.H."/>
            <person name="Li F.W."/>
            <person name="Wang L."/>
        </authorList>
    </citation>
    <scope>NUCLEOTIDE SEQUENCE [LARGE SCALE GENOMIC DNA]</scope>
    <source>
        <strain evidence="2">cv. PW_Plant_1</strain>
    </source>
</reference>
<name>A0ACC2E0U5_DIPCM</name>
<evidence type="ECO:0000313" key="1">
    <source>
        <dbReference type="EMBL" id="KAJ7560018.1"/>
    </source>
</evidence>
<sequence length="459" mass="49937">MGVVVVQLGQGGNQQGFSFFNAMANSAPFGGPLEIFFHEGPSNTRTARCVLIDMEPKVVADVMNAANASKIWSYGRHYFTRNSGSGNNWAQGFYSHGPACRVSLLELIRLEVEACDQFCGFLLMQSMAGGTGAGLGAYLLEALRDEYPAACVMSYCIWPFETGEVVVQNYNVLLTLSHLHNHADGIIAVKNDALSSICKRSLAIEKPSFTDMNKVGAQSLASILLPAYWRPVHTGKGCSSATQLKSGSSTGWSGSGAGLSVRQLSDLVLNLCAHPGYRMLALHSTPQIHAETLDFTTLTWGSQLKHLKRMLTMRENVLEKDSSQNKESTSKSKNTQGHTAVGSRSVDRSVANLLVLRGWGSETVNVDMFNDLRMYPLWSVDPIKVAVHEASYGNLAMSAGLLSNSQVAILPASRVLSRAYAMYSSRAYIHHYAEHGLEYSVFDAAFASVEDILARYLAL</sequence>